<proteinExistence type="inferred from homology"/>
<keyword evidence="2 4" id="KW-0378">Hydrolase</keyword>
<organism evidence="9 10">
    <name type="scientific">Labeo rohita</name>
    <name type="common">Indian major carp</name>
    <name type="synonym">Cyprinus rohita</name>
    <dbReference type="NCBI Taxonomy" id="84645"/>
    <lineage>
        <taxon>Eukaryota</taxon>
        <taxon>Metazoa</taxon>
        <taxon>Chordata</taxon>
        <taxon>Craniata</taxon>
        <taxon>Vertebrata</taxon>
        <taxon>Euteleostomi</taxon>
        <taxon>Actinopterygii</taxon>
        <taxon>Neopterygii</taxon>
        <taxon>Teleostei</taxon>
        <taxon>Ostariophysi</taxon>
        <taxon>Cypriniformes</taxon>
        <taxon>Cyprinidae</taxon>
        <taxon>Labeoninae</taxon>
        <taxon>Labeonini</taxon>
        <taxon>Labeo</taxon>
    </lineage>
</organism>
<evidence type="ECO:0000313" key="10">
    <source>
        <dbReference type="Proteomes" id="UP000290572"/>
    </source>
</evidence>
<dbReference type="GO" id="GO:0004672">
    <property type="term" value="F:protein kinase activity"/>
    <property type="evidence" value="ECO:0007669"/>
    <property type="project" value="InterPro"/>
</dbReference>
<dbReference type="SUPFAM" id="SSF56112">
    <property type="entry name" value="Protein kinase-like (PK-like)"/>
    <property type="match status" value="1"/>
</dbReference>
<feature type="region of interest" description="Disordered" evidence="5">
    <location>
        <begin position="1"/>
        <end position="36"/>
    </location>
</feature>
<feature type="domain" description="PLA2c" evidence="8">
    <location>
        <begin position="948"/>
        <end position="1316"/>
    </location>
</feature>
<dbReference type="PROSITE" id="PS50011">
    <property type="entry name" value="PROTEIN_KINASE_DOM"/>
    <property type="match status" value="1"/>
</dbReference>
<evidence type="ECO:0000313" key="9">
    <source>
        <dbReference type="EMBL" id="RXN13581.1"/>
    </source>
</evidence>
<dbReference type="SUPFAM" id="SSF52151">
    <property type="entry name" value="FabD/lysophospholipase-like"/>
    <property type="match status" value="1"/>
</dbReference>
<dbReference type="Pfam" id="PF00069">
    <property type="entry name" value="Pkinase"/>
    <property type="match status" value="1"/>
</dbReference>
<dbReference type="Gene3D" id="1.10.510.10">
    <property type="entry name" value="Transferase(Phosphotransferase) domain 1"/>
    <property type="match status" value="2"/>
</dbReference>
<dbReference type="GO" id="GO:0005654">
    <property type="term" value="C:nucleoplasm"/>
    <property type="evidence" value="ECO:0007669"/>
    <property type="project" value="TreeGrafter"/>
</dbReference>
<evidence type="ECO:0000256" key="3">
    <source>
        <dbReference type="ARBA" id="ARBA00023098"/>
    </source>
</evidence>
<accession>A0A498LZB0</accession>
<dbReference type="GO" id="GO:0005524">
    <property type="term" value="F:ATP binding"/>
    <property type="evidence" value="ECO:0007669"/>
    <property type="project" value="InterPro"/>
</dbReference>
<dbReference type="GO" id="GO:0047498">
    <property type="term" value="F:calcium-dependent phospholipase A2 activity"/>
    <property type="evidence" value="ECO:0007669"/>
    <property type="project" value="TreeGrafter"/>
</dbReference>
<evidence type="ECO:0000256" key="1">
    <source>
        <dbReference type="ARBA" id="ARBA00010090"/>
    </source>
</evidence>
<dbReference type="STRING" id="84645.A0A498LZB0"/>
<dbReference type="InterPro" id="IPR000719">
    <property type="entry name" value="Prot_kinase_dom"/>
</dbReference>
<dbReference type="PANTHER" id="PTHR10728">
    <property type="entry name" value="CYTOSOLIC PHOSPHOLIPASE A2"/>
    <property type="match status" value="1"/>
</dbReference>
<evidence type="ECO:0000256" key="6">
    <source>
        <dbReference type="SAM" id="Phobius"/>
    </source>
</evidence>
<dbReference type="Pfam" id="PF05461">
    <property type="entry name" value="ApoL"/>
    <property type="match status" value="1"/>
</dbReference>
<keyword evidence="6" id="KW-0812">Transmembrane</keyword>
<comment type="caution">
    <text evidence="9">The sequence shown here is derived from an EMBL/GenBank/DDBJ whole genome shotgun (WGS) entry which is preliminary data.</text>
</comment>
<dbReference type="GO" id="GO:0005544">
    <property type="term" value="F:calcium-dependent phospholipid binding"/>
    <property type="evidence" value="ECO:0007669"/>
    <property type="project" value="TreeGrafter"/>
</dbReference>
<dbReference type="GO" id="GO:0046475">
    <property type="term" value="P:glycerophospholipid catabolic process"/>
    <property type="evidence" value="ECO:0007669"/>
    <property type="project" value="TreeGrafter"/>
</dbReference>
<dbReference type="PROSITE" id="PS51210">
    <property type="entry name" value="PLA2C"/>
    <property type="match status" value="1"/>
</dbReference>
<keyword evidence="4" id="KW-0442">Lipid degradation</keyword>
<name>A0A498LZB0_LABRO</name>
<keyword evidence="10" id="KW-1185">Reference proteome</keyword>
<keyword evidence="6" id="KW-1133">Transmembrane helix</keyword>
<comment type="similarity">
    <text evidence="1">Belongs to the apolipoprotein L family.</text>
</comment>
<feature type="transmembrane region" description="Helical" evidence="6">
    <location>
        <begin position="325"/>
        <end position="345"/>
    </location>
</feature>
<dbReference type="GO" id="GO:0006869">
    <property type="term" value="P:lipid transport"/>
    <property type="evidence" value="ECO:0007669"/>
    <property type="project" value="InterPro"/>
</dbReference>
<dbReference type="GO" id="GO:0005635">
    <property type="term" value="C:nuclear envelope"/>
    <property type="evidence" value="ECO:0007669"/>
    <property type="project" value="TreeGrafter"/>
</dbReference>
<dbReference type="Proteomes" id="UP000290572">
    <property type="component" value="Unassembled WGS sequence"/>
</dbReference>
<dbReference type="InterPro" id="IPR011009">
    <property type="entry name" value="Kinase-like_dom_sf"/>
</dbReference>
<dbReference type="PANTHER" id="PTHR10728:SF39">
    <property type="entry name" value="CYTOSOLIC PHOSPHOLIPASE A2 GAMMA"/>
    <property type="match status" value="1"/>
</dbReference>
<evidence type="ECO:0000256" key="5">
    <source>
        <dbReference type="SAM" id="MobiDB-lite"/>
    </source>
</evidence>
<feature type="domain" description="Protein kinase" evidence="7">
    <location>
        <begin position="54"/>
        <end position="409"/>
    </location>
</feature>
<dbReference type="Pfam" id="PF01735">
    <property type="entry name" value="PLA2_B"/>
    <property type="match status" value="1"/>
</dbReference>
<evidence type="ECO:0000256" key="4">
    <source>
        <dbReference type="PROSITE-ProRule" id="PRU00555"/>
    </source>
</evidence>
<dbReference type="Gene3D" id="3.40.1090.10">
    <property type="entry name" value="Cytosolic phospholipase A2 catalytic domain"/>
    <property type="match status" value="1"/>
</dbReference>
<gene>
    <name evidence="9" type="ORF">ROHU_009606</name>
</gene>
<dbReference type="InterPro" id="IPR008405">
    <property type="entry name" value="ApoL"/>
</dbReference>
<evidence type="ECO:0000259" key="7">
    <source>
        <dbReference type="PROSITE" id="PS50011"/>
    </source>
</evidence>
<keyword evidence="6" id="KW-0472">Membrane</keyword>
<dbReference type="GO" id="GO:0005576">
    <property type="term" value="C:extracellular region"/>
    <property type="evidence" value="ECO:0007669"/>
    <property type="project" value="InterPro"/>
</dbReference>
<keyword evidence="3 4" id="KW-0443">Lipid metabolism</keyword>
<dbReference type="GO" id="GO:0005509">
    <property type="term" value="F:calcium ion binding"/>
    <property type="evidence" value="ECO:0007669"/>
    <property type="project" value="TreeGrafter"/>
</dbReference>
<sequence length="1316" mass="148392">MDRHSNDSDSSDDSIEHPPSFNPTDMSNSGQNTPYKNNDIRAQAREELFKKHEYTIKKELGQRNSEKAFLVVNPDGDSFVIKEIYYGMNWNSIPDTVEREINILKNLHHGYTVPYEDSFKESGFFYIVMGYCSGGDLFKKMQTQREFFEEEQILDWFVQICLALQYLHEKNILHRDIKPQSNIIERRRLHANSLSGIPPDISERYSKDLRKLIKKMLSHDPHERPSADEILAKPFLSEAVNGNKRIPEKLQRRFMRSLKTFDESYNAHHENFKALVKEWGETTDSLESLHYNTTAGSLSGAVIGAAGGVTALVGAILAPFTFGASLIVAGVGIGVGVVGGVTGAASNITNTVKQKSIREKLQNIQQEFNNASTPILKSLSKLRRLMRKLTVFRDFARASTIDNVQTSWRLGRSSAVGVVEFVTLGMLANFGRIAVQSASVGRAVAAASDLIGEIEKHLFEHRGHQRGKSPIYSPSNLEKGFFRTAGEVFSVSLAQGGPAPRFLRPWCFDYLSSGDLDESTLTIDDVDDAELYNLIKKVEEEETDLSAWNDQIINCGFTGAIKPENKEAIIRSIVLHATLRLLPLLKQIRKGFEVYNFVDILENHSGLCQQFFVPGVVDDDDDDKAYDKYHKVEDSDSWSDTEDDVSLDKEDEFFTESVPAPSFFLFLERPGGNYEKNKERITLRDCSGVTLSPQAISLVFCQTNLNALLQSYYQILTGKGTAEDFSRPILHRCLSHIMKNAKSLCKKHAPKNYKLAMHIFGLLTTASSIVEFDEMLLSCTVIFSSPCSSENVEKHFNNIQNWLTTIGESVVDESSIVPEDLEDTFSPTPFQRHFTEVIGTAPLDKKGDPNVYYSELFISSLATYFLPHVALWSSMMLGQLHFLINFTQDNKTQGIMEKSQWDLKKICFKGRRLTRLDDFIMTYKAMHTAILREYSDAERITKRKMSAAEPQESGDVRIGHSLNRNEEEFVARRRNTVLQCLQKFNISCSQDKVPNIALLGSGGGQRAMVALLECLIQLDKAGLLDCILYLCGVSGSTWCMASLYKEPDWSTKLDTVKDKIIERLNSPGVSWTEKVAKLKKYYMKDSFSLTDLWAVLFVTSYVKEIDEQTLTTQWDQHSKDPYPIYAVIDKQCKRKEEGDPWLEVSPHEAGYSLTGAFVETSSFGSQFDNGSKKKHQPEMDMLYLQAMCSSALADGQATWKWVKDECFQELVSLANADPTALVDVTKATQPDLSGGQQTADRRKRAVRCIAQGIWGRNYNFLHNMTDKPGDWRKKYGILKGPYNAENITEVMEVAGKNISNNIEKLLEQIRAVAAAK</sequence>
<dbReference type="GO" id="GO:0005829">
    <property type="term" value="C:cytosol"/>
    <property type="evidence" value="ECO:0007669"/>
    <property type="project" value="TreeGrafter"/>
</dbReference>
<feature type="compositionally biased region" description="Polar residues" evidence="5">
    <location>
        <begin position="22"/>
        <end position="36"/>
    </location>
</feature>
<protein>
    <submittedName>
        <fullName evidence="9">Cytosolic phospholipase A2 gamma-like protein</fullName>
    </submittedName>
</protein>
<dbReference type="InterPro" id="IPR016035">
    <property type="entry name" value="Acyl_Trfase/lysoPLipase"/>
</dbReference>
<evidence type="ECO:0000259" key="8">
    <source>
        <dbReference type="PROSITE" id="PS51210"/>
    </source>
</evidence>
<reference evidence="9 10" key="1">
    <citation type="submission" date="2018-03" db="EMBL/GenBank/DDBJ databases">
        <title>Draft genome sequence of Rohu Carp (Labeo rohita).</title>
        <authorList>
            <person name="Das P."/>
            <person name="Kushwaha B."/>
            <person name="Joshi C.G."/>
            <person name="Kumar D."/>
            <person name="Nagpure N.S."/>
            <person name="Sahoo L."/>
            <person name="Das S.P."/>
            <person name="Bit A."/>
            <person name="Patnaik S."/>
            <person name="Meher P.K."/>
            <person name="Jayasankar P."/>
            <person name="Koringa P.G."/>
            <person name="Patel N.V."/>
            <person name="Hinsu A.T."/>
            <person name="Kumar R."/>
            <person name="Pandey M."/>
            <person name="Agarwal S."/>
            <person name="Srivastava S."/>
            <person name="Singh M."/>
            <person name="Iquebal M.A."/>
            <person name="Jaiswal S."/>
            <person name="Angadi U.B."/>
            <person name="Kumar N."/>
            <person name="Raza M."/>
            <person name="Shah T.M."/>
            <person name="Rai A."/>
            <person name="Jena J.K."/>
        </authorList>
    </citation>
    <scope>NUCLEOTIDE SEQUENCE [LARGE SCALE GENOMIC DNA]</scope>
    <source>
        <strain evidence="9">DASCIFA01</strain>
        <tissue evidence="9">Testis</tissue>
    </source>
</reference>
<evidence type="ECO:0000256" key="2">
    <source>
        <dbReference type="ARBA" id="ARBA00022801"/>
    </source>
</evidence>
<dbReference type="GO" id="GO:0042157">
    <property type="term" value="P:lipoprotein metabolic process"/>
    <property type="evidence" value="ECO:0007669"/>
    <property type="project" value="InterPro"/>
</dbReference>
<dbReference type="InterPro" id="IPR002642">
    <property type="entry name" value="LysoPLipase_cat_dom"/>
</dbReference>
<dbReference type="EMBL" id="QBIY01012967">
    <property type="protein sequence ID" value="RXN13581.1"/>
    <property type="molecule type" value="Genomic_DNA"/>
</dbReference>
<feature type="transmembrane region" description="Helical" evidence="6">
    <location>
        <begin position="298"/>
        <end position="318"/>
    </location>
</feature>